<organism evidence="4 5">
    <name type="scientific">Pseudonocardia broussonetiae</name>
    <dbReference type="NCBI Taxonomy" id="2736640"/>
    <lineage>
        <taxon>Bacteria</taxon>
        <taxon>Bacillati</taxon>
        <taxon>Actinomycetota</taxon>
        <taxon>Actinomycetes</taxon>
        <taxon>Pseudonocardiales</taxon>
        <taxon>Pseudonocardiaceae</taxon>
        <taxon>Pseudonocardia</taxon>
    </lineage>
</organism>
<dbReference type="InterPro" id="IPR050300">
    <property type="entry name" value="GDXG_lipolytic_enzyme"/>
</dbReference>
<dbReference type="PANTHER" id="PTHR48081:SF8">
    <property type="entry name" value="ALPHA_BETA HYDROLASE FOLD-3 DOMAIN-CONTAINING PROTEIN-RELATED"/>
    <property type="match status" value="1"/>
</dbReference>
<evidence type="ECO:0000313" key="5">
    <source>
        <dbReference type="Proteomes" id="UP000505377"/>
    </source>
</evidence>
<dbReference type="InterPro" id="IPR029058">
    <property type="entry name" value="AB_hydrolase_fold"/>
</dbReference>
<name>A0A6M6JTK1_9PSEU</name>
<dbReference type="Gene3D" id="3.40.50.1820">
    <property type="entry name" value="alpha/beta hydrolase"/>
    <property type="match status" value="1"/>
</dbReference>
<evidence type="ECO:0000256" key="2">
    <source>
        <dbReference type="SAM" id="MobiDB-lite"/>
    </source>
</evidence>
<dbReference type="InterPro" id="IPR013094">
    <property type="entry name" value="AB_hydrolase_3"/>
</dbReference>
<dbReference type="SUPFAM" id="SSF53474">
    <property type="entry name" value="alpha/beta-Hydrolases"/>
    <property type="match status" value="1"/>
</dbReference>
<dbReference type="Proteomes" id="UP000505377">
    <property type="component" value="Chromosome"/>
</dbReference>
<protein>
    <submittedName>
        <fullName evidence="4">Alpha/beta hydrolase</fullName>
    </submittedName>
</protein>
<dbReference type="PANTHER" id="PTHR48081">
    <property type="entry name" value="AB HYDROLASE SUPERFAMILY PROTEIN C4A8.06C"/>
    <property type="match status" value="1"/>
</dbReference>
<sequence length="314" mass="33025">MVHPAPPPVNAGRCDDPPVPDSPFHPSLTLARWLPRRAVGPRTLRPVRFLSGLAGRIPGSGKGVEVVAAGADVSLRVFRPASPTGAALLWVHGGGFVIGTAAQDDGLCRTLSEELQVVVASVEYRLSPEHPFPVPLEDCHAGLVALAGLPGVDRARIAVGGASAGGGLAAGLALLARERGEVAPVFQLLSYPMLDDRTTLRTDVDESAFRVWDQRANRFGWAAYLGGAVSGLAAPARHEDLAGLPPAWIGLGDLDLFHDEDLAYAQRLRGAGVACEVEVFPGAYHGFDGIEPRAAVSRDFRRAQVRALAGALEL</sequence>
<dbReference type="KEGG" id="pbro:HOP40_05325"/>
<reference evidence="4 5" key="1">
    <citation type="submission" date="2020-05" db="EMBL/GenBank/DDBJ databases">
        <authorList>
            <person name="Mo P."/>
        </authorList>
    </citation>
    <scope>NUCLEOTIDE SEQUENCE [LARGE SCALE GENOMIC DNA]</scope>
    <source>
        <strain evidence="4 5">Gen01</strain>
    </source>
</reference>
<dbReference type="AlphaFoldDB" id="A0A6M6JTK1"/>
<accession>A0A6M6JTK1</accession>
<gene>
    <name evidence="4" type="ORF">HOP40_05325</name>
</gene>
<evidence type="ECO:0000256" key="1">
    <source>
        <dbReference type="ARBA" id="ARBA00022801"/>
    </source>
</evidence>
<dbReference type="Pfam" id="PF07859">
    <property type="entry name" value="Abhydrolase_3"/>
    <property type="match status" value="1"/>
</dbReference>
<keyword evidence="5" id="KW-1185">Reference proteome</keyword>
<dbReference type="EMBL" id="CP053564">
    <property type="protein sequence ID" value="QJY50396.1"/>
    <property type="molecule type" value="Genomic_DNA"/>
</dbReference>
<dbReference type="GO" id="GO:0016787">
    <property type="term" value="F:hydrolase activity"/>
    <property type="evidence" value="ECO:0007669"/>
    <property type="project" value="UniProtKB-KW"/>
</dbReference>
<evidence type="ECO:0000259" key="3">
    <source>
        <dbReference type="Pfam" id="PF07859"/>
    </source>
</evidence>
<feature type="region of interest" description="Disordered" evidence="2">
    <location>
        <begin position="1"/>
        <end position="21"/>
    </location>
</feature>
<proteinExistence type="predicted"/>
<feature type="domain" description="Alpha/beta hydrolase fold-3" evidence="3">
    <location>
        <begin position="88"/>
        <end position="287"/>
    </location>
</feature>
<evidence type="ECO:0000313" key="4">
    <source>
        <dbReference type="EMBL" id="QJY50396.1"/>
    </source>
</evidence>
<keyword evidence="1 4" id="KW-0378">Hydrolase</keyword>